<proteinExistence type="predicted"/>
<dbReference type="EMBL" id="JAULSU010000001">
    <property type="protein sequence ID" value="KAK0633876.1"/>
    <property type="molecule type" value="Genomic_DNA"/>
</dbReference>
<keyword evidence="3" id="KW-1185">Reference proteome</keyword>
<feature type="region of interest" description="Disordered" evidence="1">
    <location>
        <begin position="311"/>
        <end position="332"/>
    </location>
</feature>
<protein>
    <submittedName>
        <fullName evidence="2">Uncharacterized protein</fullName>
    </submittedName>
</protein>
<dbReference type="Proteomes" id="UP001175000">
    <property type="component" value="Unassembled WGS sequence"/>
</dbReference>
<evidence type="ECO:0000313" key="2">
    <source>
        <dbReference type="EMBL" id="KAK0633876.1"/>
    </source>
</evidence>
<dbReference type="AlphaFoldDB" id="A0AA40CCL7"/>
<sequence length="355" mass="39128">MEPTHDSLESAGPEPPYAYRRDLAALSSTCRHIWPHAEYWLYIDVPLLRGKNPGARTRAGFRLIDTLAKNPQLAERVRRAHLHWCSPSLKQFQAQRLAAVQTLEKAMSLPGWKRLRPENFSATDPNLFHLEAYLAWLFARVTKTAGAQFRGIGTLAPQPTNIDPWGRALRPESLPRRHGLADDLVDECEYSRAFLQAGGAGDLVESGLDGNRGGGGGGAVFPRSLEVPHLVGVDDERQSGLLVAELLFSWMGDSGNYPNYHLNLKRVQVEVDAHERQNEAKMARVAKLVEVFKRVGVQFCAIPVAAAGGKVSEAKKGRGKKRAGGKGASTAAAGAHLPRTILESLPREMRQRWEL</sequence>
<comment type="caution">
    <text evidence="2">The sequence shown here is derived from an EMBL/GenBank/DDBJ whole genome shotgun (WGS) entry which is preliminary data.</text>
</comment>
<evidence type="ECO:0000256" key="1">
    <source>
        <dbReference type="SAM" id="MobiDB-lite"/>
    </source>
</evidence>
<organism evidence="2 3">
    <name type="scientific">Immersiella caudata</name>
    <dbReference type="NCBI Taxonomy" id="314043"/>
    <lineage>
        <taxon>Eukaryota</taxon>
        <taxon>Fungi</taxon>
        <taxon>Dikarya</taxon>
        <taxon>Ascomycota</taxon>
        <taxon>Pezizomycotina</taxon>
        <taxon>Sordariomycetes</taxon>
        <taxon>Sordariomycetidae</taxon>
        <taxon>Sordariales</taxon>
        <taxon>Lasiosphaeriaceae</taxon>
        <taxon>Immersiella</taxon>
    </lineage>
</organism>
<evidence type="ECO:0000313" key="3">
    <source>
        <dbReference type="Proteomes" id="UP001175000"/>
    </source>
</evidence>
<gene>
    <name evidence="2" type="ORF">B0T14DRAFT_599055</name>
</gene>
<accession>A0AA40CCL7</accession>
<name>A0AA40CCL7_9PEZI</name>
<reference evidence="2" key="1">
    <citation type="submission" date="2023-06" db="EMBL/GenBank/DDBJ databases">
        <title>Genome-scale phylogeny and comparative genomics of the fungal order Sordariales.</title>
        <authorList>
            <consortium name="Lawrence Berkeley National Laboratory"/>
            <person name="Hensen N."/>
            <person name="Bonometti L."/>
            <person name="Westerberg I."/>
            <person name="Brannstrom I.O."/>
            <person name="Guillou S."/>
            <person name="Cros-Aarteil S."/>
            <person name="Calhoun S."/>
            <person name="Haridas S."/>
            <person name="Kuo A."/>
            <person name="Mondo S."/>
            <person name="Pangilinan J."/>
            <person name="Riley R."/>
            <person name="Labutti K."/>
            <person name="Andreopoulos B."/>
            <person name="Lipzen A."/>
            <person name="Chen C."/>
            <person name="Yanf M."/>
            <person name="Daum C."/>
            <person name="Ng V."/>
            <person name="Clum A."/>
            <person name="Steindorff A."/>
            <person name="Ohm R."/>
            <person name="Martin F."/>
            <person name="Silar P."/>
            <person name="Natvig D."/>
            <person name="Lalanne C."/>
            <person name="Gautier V."/>
            <person name="Ament-Velasquez S.L."/>
            <person name="Kruys A."/>
            <person name="Hutchinson M.I."/>
            <person name="Powell A.J."/>
            <person name="Barry K."/>
            <person name="Miller A.N."/>
            <person name="Grigoriev I.V."/>
            <person name="Debuchy R."/>
            <person name="Gladieux P."/>
            <person name="Thoren M.H."/>
            <person name="Johannesson H."/>
        </authorList>
    </citation>
    <scope>NUCLEOTIDE SEQUENCE</scope>
    <source>
        <strain evidence="2">CBS 606.72</strain>
    </source>
</reference>